<dbReference type="Pfam" id="PF00076">
    <property type="entry name" value="RRM_1"/>
    <property type="match status" value="1"/>
</dbReference>
<dbReference type="PROSITE" id="PS50102">
    <property type="entry name" value="RRM"/>
    <property type="match status" value="1"/>
</dbReference>
<evidence type="ECO:0000259" key="3">
    <source>
        <dbReference type="PROSITE" id="PS50102"/>
    </source>
</evidence>
<evidence type="ECO:0000256" key="1">
    <source>
        <dbReference type="PROSITE-ProRule" id="PRU00176"/>
    </source>
</evidence>
<dbReference type="SMART" id="SM00360">
    <property type="entry name" value="RRM"/>
    <property type="match status" value="1"/>
</dbReference>
<protein>
    <recommendedName>
        <fullName evidence="3">RRM domain-containing protein</fullName>
    </recommendedName>
</protein>
<evidence type="ECO:0000256" key="2">
    <source>
        <dbReference type="SAM" id="MobiDB-lite"/>
    </source>
</evidence>
<reference evidence="4" key="1">
    <citation type="submission" date="2022-02" db="EMBL/GenBank/DDBJ databases">
        <authorList>
            <person name="Henning P.M."/>
            <person name="McCubbin A.G."/>
            <person name="Shore J.S."/>
        </authorList>
    </citation>
    <scope>NUCLEOTIDE SEQUENCE</scope>
    <source>
        <strain evidence="4">F60SS</strain>
        <tissue evidence="4">Leaves</tissue>
    </source>
</reference>
<name>A0A9Q0J6N0_9ROSI</name>
<keyword evidence="5" id="KW-1185">Reference proteome</keyword>
<reference evidence="4" key="2">
    <citation type="journal article" date="2023" name="Plants (Basel)">
        <title>Annotation of the Turnera subulata (Passifloraceae) Draft Genome Reveals the S-Locus Evolved after the Divergence of Turneroideae from Passifloroideae in a Stepwise Manner.</title>
        <authorList>
            <person name="Henning P.M."/>
            <person name="Roalson E.H."/>
            <person name="Mir W."/>
            <person name="McCubbin A.G."/>
            <person name="Shore J.S."/>
        </authorList>
    </citation>
    <scope>NUCLEOTIDE SEQUENCE</scope>
    <source>
        <strain evidence="4">F60SS</strain>
    </source>
</reference>
<dbReference type="GO" id="GO:0003723">
    <property type="term" value="F:RNA binding"/>
    <property type="evidence" value="ECO:0007669"/>
    <property type="project" value="UniProtKB-UniRule"/>
</dbReference>
<accession>A0A9Q0J6N0</accession>
<dbReference type="CDD" id="cd00590">
    <property type="entry name" value="RRM_SF"/>
    <property type="match status" value="1"/>
</dbReference>
<dbReference type="EMBL" id="JAKUCV010005685">
    <property type="protein sequence ID" value="KAJ4830279.1"/>
    <property type="molecule type" value="Genomic_DNA"/>
</dbReference>
<dbReference type="InterPro" id="IPR000504">
    <property type="entry name" value="RRM_dom"/>
</dbReference>
<dbReference type="Proteomes" id="UP001141552">
    <property type="component" value="Unassembled WGS sequence"/>
</dbReference>
<dbReference type="OrthoDB" id="1838708at2759"/>
<evidence type="ECO:0000313" key="5">
    <source>
        <dbReference type="Proteomes" id="UP001141552"/>
    </source>
</evidence>
<comment type="caution">
    <text evidence="4">The sequence shown here is derived from an EMBL/GenBank/DDBJ whole genome shotgun (WGS) entry which is preliminary data.</text>
</comment>
<dbReference type="Gene3D" id="3.30.70.330">
    <property type="match status" value="1"/>
</dbReference>
<proteinExistence type="predicted"/>
<evidence type="ECO:0000313" key="4">
    <source>
        <dbReference type="EMBL" id="KAJ4830279.1"/>
    </source>
</evidence>
<organism evidence="4 5">
    <name type="scientific">Turnera subulata</name>
    <dbReference type="NCBI Taxonomy" id="218843"/>
    <lineage>
        <taxon>Eukaryota</taxon>
        <taxon>Viridiplantae</taxon>
        <taxon>Streptophyta</taxon>
        <taxon>Embryophyta</taxon>
        <taxon>Tracheophyta</taxon>
        <taxon>Spermatophyta</taxon>
        <taxon>Magnoliopsida</taxon>
        <taxon>eudicotyledons</taxon>
        <taxon>Gunneridae</taxon>
        <taxon>Pentapetalae</taxon>
        <taxon>rosids</taxon>
        <taxon>fabids</taxon>
        <taxon>Malpighiales</taxon>
        <taxon>Passifloraceae</taxon>
        <taxon>Turnera</taxon>
    </lineage>
</organism>
<dbReference type="InterPro" id="IPR035979">
    <property type="entry name" value="RBD_domain_sf"/>
</dbReference>
<dbReference type="InterPro" id="IPR012677">
    <property type="entry name" value="Nucleotide-bd_a/b_plait_sf"/>
</dbReference>
<dbReference type="AlphaFoldDB" id="A0A9Q0J6N0"/>
<gene>
    <name evidence="4" type="ORF">Tsubulata_021757</name>
</gene>
<keyword evidence="1" id="KW-0694">RNA-binding</keyword>
<dbReference type="SUPFAM" id="SSF54928">
    <property type="entry name" value="RNA-binding domain, RBD"/>
    <property type="match status" value="1"/>
</dbReference>
<feature type="domain" description="RRM" evidence="3">
    <location>
        <begin position="56"/>
        <end position="131"/>
    </location>
</feature>
<feature type="region of interest" description="Disordered" evidence="2">
    <location>
        <begin position="1"/>
        <end position="25"/>
    </location>
</feature>
<sequence>MAAGGKKTKPSYTPTTSAGRLDADKTRKAANHLRPMFFSKWSRERIQQAIEEGRVANVFVENIPTGWAISDIYREMSKFGAAVDIFIPRKLSWNGIRYGFVRYETNRKAEDIVEKINKKGNGMLNAKVARNRLVVRRTIVSKQKLNERKISDLREGVSFSRAVGFTYPPINSNAVEGTYTNIVFIPKKECLDKLKKCAFGVLREGIAPGSIVGRLKSRAGLNVTVKTLGGEYVLVVFEFIDALKACVQGYVPWLGEYFLSFKEWEHQDLATHRPCWINIYGTPPHAWCEDFFRQITGRLVAEVQPPVSDREGFTKAGDQISTLAPMEDNLQLSGPIGIMDIIKKREKGKMIATDAPPKGVEG</sequence>